<keyword evidence="2" id="KW-0963">Cytoplasm</keyword>
<dbReference type="GO" id="GO:0009372">
    <property type="term" value="P:quorum sensing"/>
    <property type="evidence" value="ECO:0007669"/>
    <property type="project" value="InterPro"/>
</dbReference>
<dbReference type="PANTHER" id="PTHR43095">
    <property type="entry name" value="SUGAR KINASE"/>
    <property type="match status" value="1"/>
</dbReference>
<evidence type="ECO:0000313" key="8">
    <source>
        <dbReference type="Proteomes" id="UP000093954"/>
    </source>
</evidence>
<keyword evidence="4 7" id="KW-0418">Kinase</keyword>
<dbReference type="InterPro" id="IPR000577">
    <property type="entry name" value="Carb_kinase_FGGY"/>
</dbReference>
<dbReference type="Gene3D" id="3.30.420.40">
    <property type="match status" value="2"/>
</dbReference>
<organism evidence="7 8">
    <name type="scientific">Clostridium ragsdalei P11</name>
    <dbReference type="NCBI Taxonomy" id="1353534"/>
    <lineage>
        <taxon>Bacteria</taxon>
        <taxon>Bacillati</taxon>
        <taxon>Bacillota</taxon>
        <taxon>Clostridia</taxon>
        <taxon>Eubacteriales</taxon>
        <taxon>Clostridiaceae</taxon>
        <taxon>Clostridium</taxon>
    </lineage>
</organism>
<sequence>MQKYLMAVDAGTGSVRAILFDLEGNQIGCVQQEWIHNEDPKWPGSMNFDWNHNWKLACDCIHGVIDQTKINSKEIAAVSTTCMREGIVLYDKFGKEIWACANVDARSNDEVGELIRMNPELEKEVYMESGQTYALGALPRILWVKNKMPEIYKKIAHIGMFNDWLIFKMTGKLAVEPSNGSTTGIFDLKKRAWDSSIAGKCGLKDTIFPDVVECGSIIGKVNTKGAKDTGLAEGTTVVVGGGDAQLGCIGVGVVKSKEAAIFGGSFWQYEFNTDAVKTDSNCRVRVNCHAVPDVWQYEALAFKPGLVMRWFRDGFCQLEKQEAEKTGKDPYYIMDQKAAEIPAGSYGMMCAFSDVMNFISWKHASPTFTNFQLDSEKFNRYTFYHAILENTAMVTKGHLDLVREVTGNMPESIVFAGGASKSPLWCQILSDVLGLPVRVPVVKEATGLGAAILAGYGAGIYSNISETARKLVHWDKTYEPSIKNHFLYENLYKKWRKVYAAQLELCNQKLTNNMWIAPGL</sequence>
<reference evidence="7 8" key="1">
    <citation type="journal article" date="2012" name="Front. Microbiol.">
        <title>Draft Genome Sequence of the Virulent Strain 01-B526 of the Fish Pathogen Aeromonas salmonicida.</title>
        <authorList>
            <person name="Charette S.J."/>
            <person name="Brochu F."/>
            <person name="Boyle B."/>
            <person name="Filion G."/>
            <person name="Tanaka K.H."/>
            <person name="Derome N."/>
        </authorList>
    </citation>
    <scope>NUCLEOTIDE SEQUENCE [LARGE SCALE GENOMIC DNA]</scope>
    <source>
        <strain evidence="7 8">P11</strain>
    </source>
</reference>
<dbReference type="RefSeq" id="WP_275507575.1">
    <property type="nucleotide sequence ID" value="NZ_LROS01000015.1"/>
</dbReference>
<feature type="domain" description="Carbohydrate kinase FGGY N-terminal" evidence="5">
    <location>
        <begin position="4"/>
        <end position="250"/>
    </location>
</feature>
<dbReference type="EC" id="2.7.1.-" evidence="7"/>
<dbReference type="AlphaFoldDB" id="A0A1A6AVQ7"/>
<dbReference type="Proteomes" id="UP000093954">
    <property type="component" value="Unassembled WGS sequence"/>
</dbReference>
<dbReference type="PATRIC" id="fig|1353534.3.peg.1683"/>
<evidence type="ECO:0000256" key="4">
    <source>
        <dbReference type="ARBA" id="ARBA00022777"/>
    </source>
</evidence>
<dbReference type="SUPFAM" id="SSF53067">
    <property type="entry name" value="Actin-like ATPase domain"/>
    <property type="match status" value="2"/>
</dbReference>
<dbReference type="InterPro" id="IPR018485">
    <property type="entry name" value="FGGY_C"/>
</dbReference>
<protein>
    <submittedName>
        <fullName evidence="7">Autoinducer 2 kinase LsrK</fullName>
        <ecNumber evidence="7">2.7.1.-</ecNumber>
    </submittedName>
</protein>
<dbReference type="InterPro" id="IPR050406">
    <property type="entry name" value="FGGY_Carb_Kinase"/>
</dbReference>
<evidence type="ECO:0000256" key="1">
    <source>
        <dbReference type="ARBA" id="ARBA00009156"/>
    </source>
</evidence>
<keyword evidence="3 7" id="KW-0808">Transferase</keyword>
<evidence type="ECO:0000259" key="6">
    <source>
        <dbReference type="Pfam" id="PF02782"/>
    </source>
</evidence>
<dbReference type="PANTHER" id="PTHR43095:SF5">
    <property type="entry name" value="XYLULOSE KINASE"/>
    <property type="match status" value="1"/>
</dbReference>
<dbReference type="InterPro" id="IPR043129">
    <property type="entry name" value="ATPase_NBD"/>
</dbReference>
<dbReference type="PIRSF" id="PIRSF000538">
    <property type="entry name" value="GlpK"/>
    <property type="match status" value="1"/>
</dbReference>
<evidence type="ECO:0000313" key="7">
    <source>
        <dbReference type="EMBL" id="OBR94110.1"/>
    </source>
</evidence>
<dbReference type="GO" id="GO:0071518">
    <property type="term" value="F:autoinducer-2 kinase activity"/>
    <property type="evidence" value="ECO:0007669"/>
    <property type="project" value="InterPro"/>
</dbReference>
<dbReference type="GO" id="GO:0005975">
    <property type="term" value="P:carbohydrate metabolic process"/>
    <property type="evidence" value="ECO:0007669"/>
    <property type="project" value="InterPro"/>
</dbReference>
<accession>A0A1A6AVQ7</accession>
<dbReference type="InterPro" id="IPR033676">
    <property type="entry name" value="AI-2_kinase"/>
</dbReference>
<keyword evidence="8" id="KW-1185">Reference proteome</keyword>
<comment type="caution">
    <text evidence="7">The sequence shown here is derived from an EMBL/GenBank/DDBJ whole genome shotgun (WGS) entry which is preliminary data.</text>
</comment>
<evidence type="ECO:0000259" key="5">
    <source>
        <dbReference type="Pfam" id="PF00370"/>
    </source>
</evidence>
<comment type="similarity">
    <text evidence="1">Belongs to the FGGY kinase family.</text>
</comment>
<proteinExistence type="inferred from homology"/>
<dbReference type="EMBL" id="LROS01000015">
    <property type="protein sequence ID" value="OBR94110.1"/>
    <property type="molecule type" value="Genomic_DNA"/>
</dbReference>
<evidence type="ECO:0000256" key="2">
    <source>
        <dbReference type="ARBA" id="ARBA00022490"/>
    </source>
</evidence>
<dbReference type="Pfam" id="PF00370">
    <property type="entry name" value="FGGY_N"/>
    <property type="match status" value="1"/>
</dbReference>
<name>A0A1A6AVQ7_9CLOT</name>
<dbReference type="CDD" id="cd07775">
    <property type="entry name" value="ASKHA_NBD_FGGY_AI-2K"/>
    <property type="match status" value="1"/>
</dbReference>
<feature type="domain" description="Carbohydrate kinase FGGY C-terminal" evidence="6">
    <location>
        <begin position="291"/>
        <end position="457"/>
    </location>
</feature>
<dbReference type="InterPro" id="IPR018484">
    <property type="entry name" value="FGGY_N"/>
</dbReference>
<dbReference type="NCBIfam" id="NF008187">
    <property type="entry name" value="PRK10939.1"/>
    <property type="match status" value="1"/>
</dbReference>
<dbReference type="Pfam" id="PF02782">
    <property type="entry name" value="FGGY_C"/>
    <property type="match status" value="1"/>
</dbReference>
<evidence type="ECO:0000256" key="3">
    <source>
        <dbReference type="ARBA" id="ARBA00022679"/>
    </source>
</evidence>
<gene>
    <name evidence="7" type="primary">lsrK</name>
    <name evidence="7" type="ORF">CLRAG_16500</name>
</gene>